<evidence type="ECO:0000313" key="5">
    <source>
        <dbReference type="EMBL" id="CCH33313.1"/>
    </source>
</evidence>
<accession>K0K9L1</accession>
<dbReference type="GO" id="GO:0043565">
    <property type="term" value="F:sequence-specific DNA binding"/>
    <property type="evidence" value="ECO:0007669"/>
    <property type="project" value="InterPro"/>
</dbReference>
<dbReference type="GO" id="GO:0005829">
    <property type="term" value="C:cytosol"/>
    <property type="evidence" value="ECO:0007669"/>
    <property type="project" value="TreeGrafter"/>
</dbReference>
<protein>
    <submittedName>
        <fullName evidence="5">Transcriptional regulator, AsnC family</fullName>
    </submittedName>
</protein>
<dbReference type="Proteomes" id="UP000006281">
    <property type="component" value="Chromosome"/>
</dbReference>
<dbReference type="InterPro" id="IPR036390">
    <property type="entry name" value="WH_DNA-bd_sf"/>
</dbReference>
<dbReference type="PANTHER" id="PTHR30154">
    <property type="entry name" value="LEUCINE-RESPONSIVE REGULATORY PROTEIN"/>
    <property type="match status" value="1"/>
</dbReference>
<dbReference type="InterPro" id="IPR019887">
    <property type="entry name" value="Tscrpt_reg_AsnC/Lrp_C"/>
</dbReference>
<keyword evidence="1" id="KW-0805">Transcription regulation</keyword>
<dbReference type="InterPro" id="IPR011008">
    <property type="entry name" value="Dimeric_a/b-barrel"/>
</dbReference>
<sequence length="199" mass="22407">MGSSDARGDRTSAWSSSHRPKFQFRRGILDELSREGVIVDRMTPSPGHTAPIDATDRRIVEELRADGRLSMRALAEKLHISRASAYSRVERLHRDGVITGYTAVVDPERYGFGISAYVYLKISQHSWKAVRQRVLEIPEVWHGALVSGDYDLVLLVRAPDAHSLRDLVLSRLQTMPDVTSSHTVLILDELPTDAHQPRF</sequence>
<dbReference type="PROSITE" id="PS50956">
    <property type="entry name" value="HTH_ASNC_2"/>
    <property type="match status" value="1"/>
</dbReference>
<dbReference type="Gene3D" id="1.10.10.10">
    <property type="entry name" value="Winged helix-like DNA-binding domain superfamily/Winged helix DNA-binding domain"/>
    <property type="match status" value="1"/>
</dbReference>
<keyword evidence="2" id="KW-0238">DNA-binding</keyword>
<dbReference type="SUPFAM" id="SSF54909">
    <property type="entry name" value="Dimeric alpha+beta barrel"/>
    <property type="match status" value="1"/>
</dbReference>
<dbReference type="AlphaFoldDB" id="K0K9L1"/>
<proteinExistence type="predicted"/>
<dbReference type="PANTHER" id="PTHR30154:SF34">
    <property type="entry name" value="TRANSCRIPTIONAL REGULATOR AZLB"/>
    <property type="match status" value="1"/>
</dbReference>
<evidence type="ECO:0000256" key="3">
    <source>
        <dbReference type="ARBA" id="ARBA00023163"/>
    </source>
</evidence>
<evidence type="ECO:0000313" key="6">
    <source>
        <dbReference type="Proteomes" id="UP000006281"/>
    </source>
</evidence>
<keyword evidence="3" id="KW-0804">Transcription</keyword>
<dbReference type="PATRIC" id="fig|1179773.3.peg.6102"/>
<dbReference type="InterPro" id="IPR036388">
    <property type="entry name" value="WH-like_DNA-bd_sf"/>
</dbReference>
<organism evidence="5 6">
    <name type="scientific">Saccharothrix espanaensis (strain ATCC 51144 / DSM 44229 / JCM 9112 / NBRC 15066 / NRRL 15764)</name>
    <dbReference type="NCBI Taxonomy" id="1179773"/>
    <lineage>
        <taxon>Bacteria</taxon>
        <taxon>Bacillati</taxon>
        <taxon>Actinomycetota</taxon>
        <taxon>Actinomycetes</taxon>
        <taxon>Pseudonocardiales</taxon>
        <taxon>Pseudonocardiaceae</taxon>
        <taxon>Saccharothrix</taxon>
    </lineage>
</organism>
<dbReference type="Pfam" id="PF13412">
    <property type="entry name" value="HTH_24"/>
    <property type="match status" value="1"/>
</dbReference>
<dbReference type="HOGENOM" id="CLU_091233_5_1_11"/>
<dbReference type="Pfam" id="PF01037">
    <property type="entry name" value="AsnC_trans_reg"/>
    <property type="match status" value="1"/>
</dbReference>
<feature type="domain" description="HTH asnC-type" evidence="4">
    <location>
        <begin position="52"/>
        <end position="113"/>
    </location>
</feature>
<evidence type="ECO:0000256" key="1">
    <source>
        <dbReference type="ARBA" id="ARBA00023015"/>
    </source>
</evidence>
<evidence type="ECO:0000256" key="2">
    <source>
        <dbReference type="ARBA" id="ARBA00023125"/>
    </source>
</evidence>
<dbReference type="InterPro" id="IPR000485">
    <property type="entry name" value="AsnC-type_HTH_dom"/>
</dbReference>
<dbReference type="PRINTS" id="PR00033">
    <property type="entry name" value="HTHASNC"/>
</dbReference>
<reference evidence="5 6" key="1">
    <citation type="journal article" date="2012" name="BMC Genomics">
        <title>Complete genome sequence of Saccharothrix espanaensis DSM 44229T and comparison to the other completely sequenced Pseudonocardiaceae.</title>
        <authorList>
            <person name="Strobel T."/>
            <person name="Al-Dilaimi A."/>
            <person name="Blom J."/>
            <person name="Gessner A."/>
            <person name="Kalinowski J."/>
            <person name="Luzhetska M."/>
            <person name="Puhler A."/>
            <person name="Szczepanowski R."/>
            <person name="Bechthold A."/>
            <person name="Ruckert C."/>
        </authorList>
    </citation>
    <scope>NUCLEOTIDE SEQUENCE [LARGE SCALE GENOMIC DNA]</scope>
    <source>
        <strain evidence="6">ATCC 51144 / DSM 44229 / JCM 9112 / NBRC 15066 / NRRL 15764</strain>
    </source>
</reference>
<dbReference type="Gene3D" id="3.30.70.920">
    <property type="match status" value="1"/>
</dbReference>
<dbReference type="GO" id="GO:0043200">
    <property type="term" value="P:response to amino acid"/>
    <property type="evidence" value="ECO:0007669"/>
    <property type="project" value="TreeGrafter"/>
</dbReference>
<keyword evidence="6" id="KW-1185">Reference proteome</keyword>
<dbReference type="SUPFAM" id="SSF46785">
    <property type="entry name" value="Winged helix' DNA-binding domain"/>
    <property type="match status" value="1"/>
</dbReference>
<evidence type="ECO:0000259" key="4">
    <source>
        <dbReference type="PROSITE" id="PS50956"/>
    </source>
</evidence>
<gene>
    <name evidence="5" type="ordered locus">BN6_60590</name>
</gene>
<dbReference type="InterPro" id="IPR019888">
    <property type="entry name" value="Tscrpt_reg_AsnC-like"/>
</dbReference>
<dbReference type="eggNOG" id="COG1522">
    <property type="taxonomic scope" value="Bacteria"/>
</dbReference>
<dbReference type="STRING" id="1179773.BN6_60590"/>
<dbReference type="SMART" id="SM00344">
    <property type="entry name" value="HTH_ASNC"/>
    <property type="match status" value="1"/>
</dbReference>
<dbReference type="EMBL" id="HE804045">
    <property type="protein sequence ID" value="CCH33313.1"/>
    <property type="molecule type" value="Genomic_DNA"/>
</dbReference>
<dbReference type="KEGG" id="sesp:BN6_60590"/>
<name>K0K9L1_SACES</name>